<accession>A0A504Z276</accession>
<keyword evidence="1" id="KW-0732">Signal</keyword>
<comment type="caution">
    <text evidence="2">The sequence shown here is derived from an EMBL/GenBank/DDBJ whole genome shotgun (WGS) entry which is preliminary data.</text>
</comment>
<dbReference type="AlphaFoldDB" id="A0A504Z276"/>
<dbReference type="Proteomes" id="UP000316759">
    <property type="component" value="Unassembled WGS sequence"/>
</dbReference>
<evidence type="ECO:0000256" key="1">
    <source>
        <dbReference type="SAM" id="SignalP"/>
    </source>
</evidence>
<feature type="signal peptide" evidence="1">
    <location>
        <begin position="1"/>
        <end position="20"/>
    </location>
</feature>
<name>A0A504Z276_FASGI</name>
<proteinExistence type="predicted"/>
<evidence type="ECO:0000313" key="3">
    <source>
        <dbReference type="Proteomes" id="UP000316759"/>
    </source>
</evidence>
<gene>
    <name evidence="2" type="ORF">FGIG_02395</name>
</gene>
<protein>
    <submittedName>
        <fullName evidence="2">Uncharacterized protein</fullName>
    </submittedName>
</protein>
<sequence length="235" mass="26851">MAYLWEHRVFICLFCSLCLSHMQTSKDERQSPFWSSIVFLNSPGFNLQTPVADIEQKMTKSFTIAMAYRGFNYSSDFNVSLKVHTVKVVELRSLQNHGQQEIIFLVQKKHEYNSPSFLESSSFTNPELRNKSTQYAEVQASAAQTDVSIFVTTNELLDEQHVTFQNSDRIQAHASETTATSSTKVNAKQKMRKDPVVEKMVSPIKEDRKEETQCMTIKSDNTVLEVSNGEKVVYL</sequence>
<evidence type="ECO:0000313" key="2">
    <source>
        <dbReference type="EMBL" id="TPP67774.1"/>
    </source>
</evidence>
<reference evidence="2 3" key="1">
    <citation type="submission" date="2019-04" db="EMBL/GenBank/DDBJ databases">
        <title>Annotation for the trematode Fasciola gigantica.</title>
        <authorList>
            <person name="Choi Y.-J."/>
        </authorList>
    </citation>
    <scope>NUCLEOTIDE SEQUENCE [LARGE SCALE GENOMIC DNA]</scope>
    <source>
        <strain evidence="2">Uganda_cow_1</strain>
    </source>
</reference>
<keyword evidence="3" id="KW-1185">Reference proteome</keyword>
<organism evidence="2 3">
    <name type="scientific">Fasciola gigantica</name>
    <name type="common">Giant liver fluke</name>
    <dbReference type="NCBI Taxonomy" id="46835"/>
    <lineage>
        <taxon>Eukaryota</taxon>
        <taxon>Metazoa</taxon>
        <taxon>Spiralia</taxon>
        <taxon>Lophotrochozoa</taxon>
        <taxon>Platyhelminthes</taxon>
        <taxon>Trematoda</taxon>
        <taxon>Digenea</taxon>
        <taxon>Plagiorchiida</taxon>
        <taxon>Echinostomata</taxon>
        <taxon>Echinostomatoidea</taxon>
        <taxon>Fasciolidae</taxon>
        <taxon>Fasciola</taxon>
    </lineage>
</organism>
<feature type="chain" id="PRO_5021262426" evidence="1">
    <location>
        <begin position="21"/>
        <end position="235"/>
    </location>
</feature>
<dbReference type="EMBL" id="SUNJ01000289">
    <property type="protein sequence ID" value="TPP67774.1"/>
    <property type="molecule type" value="Genomic_DNA"/>
</dbReference>